<dbReference type="Proteomes" id="UP000266673">
    <property type="component" value="Unassembled WGS sequence"/>
</dbReference>
<dbReference type="EMBL" id="QKWP01000728">
    <property type="protein sequence ID" value="RIB15704.1"/>
    <property type="molecule type" value="Genomic_DNA"/>
</dbReference>
<protein>
    <submittedName>
        <fullName evidence="1">Uncharacterized protein</fullName>
    </submittedName>
</protein>
<name>A0A397UZN7_9GLOM</name>
<dbReference type="AlphaFoldDB" id="A0A397UZN7"/>
<accession>A0A397UZN7</accession>
<sequence length="103" mass="12051">MLTKITLPINSTKFTKLCLPELRGQQSFSRVRPALNPDLWKKYRMNLQEYLEHSIYFEPISSELFLIDILISKNPENLDEAIIDEYAKTMKNSKNTPNTKLSM</sequence>
<organism evidence="1 2">
    <name type="scientific">Gigaspora rosea</name>
    <dbReference type="NCBI Taxonomy" id="44941"/>
    <lineage>
        <taxon>Eukaryota</taxon>
        <taxon>Fungi</taxon>
        <taxon>Fungi incertae sedis</taxon>
        <taxon>Mucoromycota</taxon>
        <taxon>Glomeromycotina</taxon>
        <taxon>Glomeromycetes</taxon>
        <taxon>Diversisporales</taxon>
        <taxon>Gigasporaceae</taxon>
        <taxon>Gigaspora</taxon>
    </lineage>
</organism>
<evidence type="ECO:0000313" key="2">
    <source>
        <dbReference type="Proteomes" id="UP000266673"/>
    </source>
</evidence>
<gene>
    <name evidence="1" type="ORF">C2G38_2191860</name>
</gene>
<keyword evidence="2" id="KW-1185">Reference proteome</keyword>
<evidence type="ECO:0000313" key="1">
    <source>
        <dbReference type="EMBL" id="RIB15704.1"/>
    </source>
</evidence>
<reference evidence="1 2" key="1">
    <citation type="submission" date="2018-06" db="EMBL/GenBank/DDBJ databases">
        <title>Comparative genomics reveals the genomic features of Rhizophagus irregularis, R. cerebriforme, R. diaphanum and Gigaspora rosea, and their symbiotic lifestyle signature.</title>
        <authorList>
            <person name="Morin E."/>
            <person name="San Clemente H."/>
            <person name="Chen E.C.H."/>
            <person name="De La Providencia I."/>
            <person name="Hainaut M."/>
            <person name="Kuo A."/>
            <person name="Kohler A."/>
            <person name="Murat C."/>
            <person name="Tang N."/>
            <person name="Roy S."/>
            <person name="Loubradou J."/>
            <person name="Henrissat B."/>
            <person name="Grigoriev I.V."/>
            <person name="Corradi N."/>
            <person name="Roux C."/>
            <person name="Martin F.M."/>
        </authorList>
    </citation>
    <scope>NUCLEOTIDE SEQUENCE [LARGE SCALE GENOMIC DNA]</scope>
    <source>
        <strain evidence="1 2">DAOM 194757</strain>
    </source>
</reference>
<comment type="caution">
    <text evidence="1">The sequence shown here is derived from an EMBL/GenBank/DDBJ whole genome shotgun (WGS) entry which is preliminary data.</text>
</comment>
<proteinExistence type="predicted"/>